<organism evidence="2 3">
    <name type="scientific">Citricoccus parietis</name>
    <dbReference type="NCBI Taxonomy" id="592307"/>
    <lineage>
        <taxon>Bacteria</taxon>
        <taxon>Bacillati</taxon>
        <taxon>Actinomycetota</taxon>
        <taxon>Actinomycetes</taxon>
        <taxon>Micrococcales</taxon>
        <taxon>Micrococcaceae</taxon>
        <taxon>Citricoccus</taxon>
    </lineage>
</organism>
<gene>
    <name evidence="2" type="ORF">ACFFX0_25555</name>
</gene>
<proteinExistence type="predicted"/>
<reference evidence="2 3" key="1">
    <citation type="submission" date="2024-09" db="EMBL/GenBank/DDBJ databases">
        <authorList>
            <person name="Sun Q."/>
            <person name="Mori K."/>
        </authorList>
    </citation>
    <scope>NUCLEOTIDE SEQUENCE [LARGE SCALE GENOMIC DNA]</scope>
    <source>
        <strain evidence="2 3">CCM 7609</strain>
    </source>
</reference>
<comment type="caution">
    <text evidence="2">The sequence shown here is derived from an EMBL/GenBank/DDBJ whole genome shotgun (WGS) entry which is preliminary data.</text>
</comment>
<dbReference type="Proteomes" id="UP001589575">
    <property type="component" value="Unassembled WGS sequence"/>
</dbReference>
<accession>A0ABV5G635</accession>
<keyword evidence="3" id="KW-1185">Reference proteome</keyword>
<evidence type="ECO:0000256" key="1">
    <source>
        <dbReference type="SAM" id="MobiDB-lite"/>
    </source>
</evidence>
<feature type="region of interest" description="Disordered" evidence="1">
    <location>
        <begin position="20"/>
        <end position="42"/>
    </location>
</feature>
<protein>
    <submittedName>
        <fullName evidence="2">Uncharacterized protein</fullName>
    </submittedName>
</protein>
<evidence type="ECO:0000313" key="3">
    <source>
        <dbReference type="Proteomes" id="UP001589575"/>
    </source>
</evidence>
<evidence type="ECO:0000313" key="2">
    <source>
        <dbReference type="EMBL" id="MFB9074377.1"/>
    </source>
</evidence>
<sequence>MDILVQPKRLALLHLAGHVERRPEALADGRPPLPRSDPQSLG</sequence>
<dbReference type="EMBL" id="JBHMFI010000002">
    <property type="protein sequence ID" value="MFB9074377.1"/>
    <property type="molecule type" value="Genomic_DNA"/>
</dbReference>
<name>A0ABV5G635_9MICC</name>